<accession>A0A7W8M8D8</accession>
<organism evidence="1 2">
    <name type="scientific">Quisquiliibacterium transsilvanicum</name>
    <dbReference type="NCBI Taxonomy" id="1549638"/>
    <lineage>
        <taxon>Bacteria</taxon>
        <taxon>Pseudomonadati</taxon>
        <taxon>Pseudomonadota</taxon>
        <taxon>Betaproteobacteria</taxon>
        <taxon>Burkholderiales</taxon>
        <taxon>Burkholderiaceae</taxon>
        <taxon>Quisquiliibacterium</taxon>
    </lineage>
</organism>
<dbReference type="InterPro" id="IPR036866">
    <property type="entry name" value="RibonucZ/Hydroxyglut_hydro"/>
</dbReference>
<evidence type="ECO:0000313" key="1">
    <source>
        <dbReference type="EMBL" id="MBB5270914.1"/>
    </source>
</evidence>
<reference evidence="1 2" key="1">
    <citation type="submission" date="2020-08" db="EMBL/GenBank/DDBJ databases">
        <title>Genomic Encyclopedia of Type Strains, Phase IV (KMG-IV): sequencing the most valuable type-strain genomes for metagenomic binning, comparative biology and taxonomic classification.</title>
        <authorList>
            <person name="Goeker M."/>
        </authorList>
    </citation>
    <scope>NUCLEOTIDE SEQUENCE [LARGE SCALE GENOMIC DNA]</scope>
    <source>
        <strain evidence="1 2">DSM 29781</strain>
    </source>
</reference>
<dbReference type="Proteomes" id="UP000532440">
    <property type="component" value="Unassembled WGS sequence"/>
</dbReference>
<name>A0A7W8M8D8_9BURK</name>
<dbReference type="PANTHER" id="PTHR30619">
    <property type="entry name" value="DNA INTERNALIZATION/COMPETENCE PROTEIN COMEC/REC2"/>
    <property type="match status" value="1"/>
</dbReference>
<dbReference type="RefSeq" id="WP_183964714.1">
    <property type="nucleotide sequence ID" value="NZ_BAABEW010000010.1"/>
</dbReference>
<dbReference type="EMBL" id="JACHGB010000002">
    <property type="protein sequence ID" value="MBB5270914.1"/>
    <property type="molecule type" value="Genomic_DNA"/>
</dbReference>
<sequence length="369" mass="40953">MAGEFFHIEMLPALHGDCLVVEYGDERRTRRMLIDGGPIGAFRALQARVDALPAGDRNFELVVLSHVDTDHVDGIIRLFAQPRPWPFVVRDVWFNGWRHLEQAHGLLGGKQGEYFSALLARRLDPGSWNGAFGGGPVVVPAEGELPERTLAGQLKLTLLSPSPQKLERMRKAWRKDLGDAIEPGDLDAAWELLAGRKQYLPGQGLLGTTPELDALLEKQGRPDNAAANGSSIAFLAEFAGRSCLFLADAHPDLVCASLSRLLRARGLERLVVDAVKLSHHGSRGNVTDELLALVESPRFLFSTNGAQFGHPDREAVQRVIGRTTQLRPKLYFNYESDQNREWAEKRLQEELQYDAVYRPDDAASLVVKL</sequence>
<protein>
    <recommendedName>
        <fullName evidence="3">MBL fold metallo-hydrolase</fullName>
    </recommendedName>
</protein>
<dbReference type="AlphaFoldDB" id="A0A7W8M8D8"/>
<comment type="caution">
    <text evidence="1">The sequence shown here is derived from an EMBL/GenBank/DDBJ whole genome shotgun (WGS) entry which is preliminary data.</text>
</comment>
<proteinExistence type="predicted"/>
<dbReference type="InterPro" id="IPR052159">
    <property type="entry name" value="Competence_DNA_uptake"/>
</dbReference>
<evidence type="ECO:0000313" key="2">
    <source>
        <dbReference type="Proteomes" id="UP000532440"/>
    </source>
</evidence>
<dbReference type="SUPFAM" id="SSF56281">
    <property type="entry name" value="Metallo-hydrolase/oxidoreductase"/>
    <property type="match status" value="1"/>
</dbReference>
<gene>
    <name evidence="1" type="ORF">HNQ70_000918</name>
</gene>
<keyword evidence="2" id="KW-1185">Reference proteome</keyword>
<dbReference type="Gene3D" id="3.60.15.10">
    <property type="entry name" value="Ribonuclease Z/Hydroxyacylglutathione hydrolase-like"/>
    <property type="match status" value="1"/>
</dbReference>
<evidence type="ECO:0008006" key="3">
    <source>
        <dbReference type="Google" id="ProtNLM"/>
    </source>
</evidence>
<dbReference type="PANTHER" id="PTHR30619:SF1">
    <property type="entry name" value="RECOMBINATION PROTEIN 2"/>
    <property type="match status" value="1"/>
</dbReference>